<protein>
    <recommendedName>
        <fullName evidence="5">Ig-like domain (Group 3)</fullName>
    </recommendedName>
</protein>
<organism evidence="3 4">
    <name type="scientific">Agromyces cerinus subsp. cerinus</name>
    <dbReference type="NCBI Taxonomy" id="232089"/>
    <lineage>
        <taxon>Bacteria</taxon>
        <taxon>Bacillati</taxon>
        <taxon>Actinomycetota</taxon>
        <taxon>Actinomycetes</taxon>
        <taxon>Micrococcales</taxon>
        <taxon>Microbacteriaceae</taxon>
        <taxon>Agromyces</taxon>
    </lineage>
</organism>
<feature type="chain" id="PRO_5012771514" description="Ig-like domain (Group 3)" evidence="2">
    <location>
        <begin position="29"/>
        <end position="748"/>
    </location>
</feature>
<dbReference type="Proteomes" id="UP000184699">
    <property type="component" value="Unassembled WGS sequence"/>
</dbReference>
<keyword evidence="1" id="KW-0472">Membrane</keyword>
<feature type="transmembrane region" description="Helical" evidence="1">
    <location>
        <begin position="551"/>
        <end position="570"/>
    </location>
</feature>
<feature type="transmembrane region" description="Helical" evidence="1">
    <location>
        <begin position="434"/>
        <end position="457"/>
    </location>
</feature>
<dbReference type="GO" id="GO:0005975">
    <property type="term" value="P:carbohydrate metabolic process"/>
    <property type="evidence" value="ECO:0007669"/>
    <property type="project" value="UniProtKB-ARBA"/>
</dbReference>
<evidence type="ECO:0000313" key="4">
    <source>
        <dbReference type="Proteomes" id="UP000184699"/>
    </source>
</evidence>
<dbReference type="InterPro" id="IPR013783">
    <property type="entry name" value="Ig-like_fold"/>
</dbReference>
<dbReference type="STRING" id="232089.SAMN05443544_2413"/>
<evidence type="ECO:0000256" key="1">
    <source>
        <dbReference type="SAM" id="Phobius"/>
    </source>
</evidence>
<keyword evidence="1" id="KW-0812">Transmembrane</keyword>
<gene>
    <name evidence="3" type="ORF">SAMN05443544_2413</name>
</gene>
<evidence type="ECO:0008006" key="5">
    <source>
        <dbReference type="Google" id="ProtNLM"/>
    </source>
</evidence>
<dbReference type="OrthoDB" id="9772590at2"/>
<keyword evidence="1" id="KW-1133">Transmembrane helix</keyword>
<dbReference type="RefSeq" id="WP_074260577.1">
    <property type="nucleotide sequence ID" value="NZ_FSRJ01000003.1"/>
</dbReference>
<dbReference type="EMBL" id="FSRJ01000003">
    <property type="protein sequence ID" value="SIO04370.1"/>
    <property type="molecule type" value="Genomic_DNA"/>
</dbReference>
<feature type="transmembrane region" description="Helical" evidence="1">
    <location>
        <begin position="633"/>
        <end position="655"/>
    </location>
</feature>
<keyword evidence="4" id="KW-1185">Reference proteome</keyword>
<feature type="transmembrane region" description="Helical" evidence="1">
    <location>
        <begin position="706"/>
        <end position="726"/>
    </location>
</feature>
<feature type="signal peptide" evidence="2">
    <location>
        <begin position="1"/>
        <end position="28"/>
    </location>
</feature>
<feature type="transmembrane region" description="Helical" evidence="1">
    <location>
        <begin position="607"/>
        <end position="627"/>
    </location>
</feature>
<feature type="transmembrane region" description="Helical" evidence="1">
    <location>
        <begin position="478"/>
        <end position="507"/>
    </location>
</feature>
<dbReference type="Gene3D" id="2.60.40.10">
    <property type="entry name" value="Immunoglobulins"/>
    <property type="match status" value="1"/>
</dbReference>
<reference evidence="4" key="1">
    <citation type="submission" date="2016-11" db="EMBL/GenBank/DDBJ databases">
        <authorList>
            <person name="Varghese N."/>
            <person name="Submissions S."/>
        </authorList>
    </citation>
    <scope>NUCLEOTIDE SEQUENCE [LARGE SCALE GENOMIC DNA]</scope>
    <source>
        <strain evidence="4">DSM 8595</strain>
    </source>
</reference>
<evidence type="ECO:0000313" key="3">
    <source>
        <dbReference type="EMBL" id="SIO04370.1"/>
    </source>
</evidence>
<name>A0A1N6G9Z4_9MICO</name>
<sequence length="748" mass="77689">MLRPVASAVAAVWLALGTVLLSAVPASATGEGPKPPIVSYAFAPAEVVVDAVPGKGSHVAAVSLFRLSNGARVDGCGGDRSDRHSTPVHCTFSGLEAGAWRLLTEQSHGNGHGYTPGTLSVDEYIVVPAPPSIDTADLAADGSVALAGTGAPGDLVSVSDAAGNAVCDVAIDESGHWSCRVAGPNGTDAAFSAIEENTRSRGEQTASAYRAGALSAPSAATGVVAAPIRLDPNWTFTLDGIDLRSIRPGARFSIRAAGLPPGLNVLVELHSDPVTLATGTVGGDGTFSAAATIPLDVQPGQHRIVVTLSGAGLSPAQKEAAVTIVSPPGSPPVDPPARPPAVQPVVQPVAQPVVPVRGFVDGRPAPVPLSAVVAAEARPVPAAPPAEAAEVEPEHEAVAEEEHAAEPAEGEVAPNILTGALRRIQDVVSNPATVASAFSMGLVLIVLAAAPAHLLNATIAEQYQRFSNRAARFRTPGWYAGLMAWMAKEPMVAALALIAVTAGLFGLADPTFGFNDHSLRLVISCAIALFFVAFVSSWLTGRILEVSWSVVTRISFRPLGLILTIVGVLVSRVLDFSPGFLIGLVLGLSMAAPAMKEHAWQAVAIRSSIIIAFGLAAWMGFSVLTVHGEPHDFLGALIVETCVAITTEGIVMLLIDLLPFKLLSGEVLFAHSRALWAALYLIVTVVFIVGVVAWEGHWRELGGSLWLWIGVVGGFALLCVAIYLYFRFWAPPLPEETADEEEPLARIE</sequence>
<accession>A0A1N6G9Z4</accession>
<feature type="transmembrane region" description="Helical" evidence="1">
    <location>
        <begin position="519"/>
        <end position="539"/>
    </location>
</feature>
<feature type="transmembrane region" description="Helical" evidence="1">
    <location>
        <begin position="675"/>
        <end position="694"/>
    </location>
</feature>
<keyword evidence="2" id="KW-0732">Signal</keyword>
<proteinExistence type="predicted"/>
<evidence type="ECO:0000256" key="2">
    <source>
        <dbReference type="SAM" id="SignalP"/>
    </source>
</evidence>
<dbReference type="AlphaFoldDB" id="A0A1N6G9Z4"/>